<evidence type="ECO:0000313" key="2">
    <source>
        <dbReference type="EMBL" id="KFB45122.1"/>
    </source>
</evidence>
<protein>
    <submittedName>
        <fullName evidence="2">AGAP012010-PA-like protein</fullName>
    </submittedName>
</protein>
<gene>
    <name evidence="2" type="ORF">ZHAS_00013044</name>
</gene>
<dbReference type="VEuPathDB" id="VectorBase:ASIC013044"/>
<dbReference type="Proteomes" id="UP000030765">
    <property type="component" value="Unassembled WGS sequence"/>
</dbReference>
<evidence type="ECO:0000313" key="4">
    <source>
        <dbReference type="Proteomes" id="UP000030765"/>
    </source>
</evidence>
<keyword evidence="4" id="KW-1185">Reference proteome</keyword>
<feature type="region of interest" description="Disordered" evidence="1">
    <location>
        <begin position="1"/>
        <end position="32"/>
    </location>
</feature>
<organism evidence="2">
    <name type="scientific">Anopheles sinensis</name>
    <name type="common">Mosquito</name>
    <dbReference type="NCBI Taxonomy" id="74873"/>
    <lineage>
        <taxon>Eukaryota</taxon>
        <taxon>Metazoa</taxon>
        <taxon>Ecdysozoa</taxon>
        <taxon>Arthropoda</taxon>
        <taxon>Hexapoda</taxon>
        <taxon>Insecta</taxon>
        <taxon>Pterygota</taxon>
        <taxon>Neoptera</taxon>
        <taxon>Endopterygota</taxon>
        <taxon>Diptera</taxon>
        <taxon>Nematocera</taxon>
        <taxon>Culicoidea</taxon>
        <taxon>Culicidae</taxon>
        <taxon>Anophelinae</taxon>
        <taxon>Anopheles</taxon>
    </lineage>
</organism>
<sequence length="69" mass="7353">MGLPRAGGLLGGGSRYLPISRTQSSSSNANAPYRVGDITGEFILLQVPGELDPKFWGKPNPNPVEKKSK</sequence>
<reference evidence="3" key="2">
    <citation type="submission" date="2020-05" db="UniProtKB">
        <authorList>
            <consortium name="EnsemblMetazoa"/>
        </authorList>
    </citation>
    <scope>IDENTIFICATION</scope>
</reference>
<dbReference type="EMBL" id="KE525298">
    <property type="protein sequence ID" value="KFB45122.1"/>
    <property type="molecule type" value="Genomic_DNA"/>
</dbReference>
<feature type="compositionally biased region" description="Polar residues" evidence="1">
    <location>
        <begin position="20"/>
        <end position="30"/>
    </location>
</feature>
<accession>A0A084W4H8</accession>
<proteinExistence type="predicted"/>
<dbReference type="EMBL" id="ATLV01020332">
    <property type="status" value="NOT_ANNOTATED_CDS"/>
    <property type="molecule type" value="Genomic_DNA"/>
</dbReference>
<evidence type="ECO:0000256" key="1">
    <source>
        <dbReference type="SAM" id="MobiDB-lite"/>
    </source>
</evidence>
<reference evidence="2 4" key="1">
    <citation type="journal article" date="2014" name="BMC Genomics">
        <title>Genome sequence of Anopheles sinensis provides insight into genetics basis of mosquito competence for malaria parasites.</title>
        <authorList>
            <person name="Zhou D."/>
            <person name="Zhang D."/>
            <person name="Ding G."/>
            <person name="Shi L."/>
            <person name="Hou Q."/>
            <person name="Ye Y."/>
            <person name="Xu Y."/>
            <person name="Zhou H."/>
            <person name="Xiong C."/>
            <person name="Li S."/>
            <person name="Yu J."/>
            <person name="Hong S."/>
            <person name="Yu X."/>
            <person name="Zou P."/>
            <person name="Chen C."/>
            <person name="Chang X."/>
            <person name="Wang W."/>
            <person name="Lv Y."/>
            <person name="Sun Y."/>
            <person name="Ma L."/>
            <person name="Shen B."/>
            <person name="Zhu C."/>
        </authorList>
    </citation>
    <scope>NUCLEOTIDE SEQUENCE [LARGE SCALE GENOMIC DNA]</scope>
</reference>
<dbReference type="AlphaFoldDB" id="A0A084W4H8"/>
<name>A0A084W4H8_ANOSI</name>
<evidence type="ECO:0000313" key="3">
    <source>
        <dbReference type="EnsemblMetazoa" id="ASIC013044-PA"/>
    </source>
</evidence>
<dbReference type="EnsemblMetazoa" id="ASIC013044-RA">
    <property type="protein sequence ID" value="ASIC013044-PA"/>
    <property type="gene ID" value="ASIC013044"/>
</dbReference>